<dbReference type="InterPro" id="IPR012677">
    <property type="entry name" value="Nucleotide-bd_a/b_plait_sf"/>
</dbReference>
<keyword evidence="5" id="KW-1185">Reference proteome</keyword>
<dbReference type="AlphaFoldDB" id="A0A6A6BFI3"/>
<accession>A0A6A6BFI3</accession>
<dbReference type="GO" id="GO:0003729">
    <property type="term" value="F:mRNA binding"/>
    <property type="evidence" value="ECO:0007669"/>
    <property type="project" value="TreeGrafter"/>
</dbReference>
<dbReference type="CDD" id="cd00590">
    <property type="entry name" value="RRM_SF"/>
    <property type="match status" value="1"/>
</dbReference>
<dbReference type="PANTHER" id="PTHR23003">
    <property type="entry name" value="RNA RECOGNITION MOTIF RRM DOMAIN CONTAINING PROTEIN"/>
    <property type="match status" value="1"/>
</dbReference>
<gene>
    <name evidence="4" type="ORF">K452DRAFT_271333</name>
</gene>
<dbReference type="Pfam" id="PF00076">
    <property type="entry name" value="RRM_1"/>
    <property type="match status" value="1"/>
</dbReference>
<dbReference type="InterPro" id="IPR035979">
    <property type="entry name" value="RBD_domain_sf"/>
</dbReference>
<organism evidence="4 5">
    <name type="scientific">Aplosporella prunicola CBS 121167</name>
    <dbReference type="NCBI Taxonomy" id="1176127"/>
    <lineage>
        <taxon>Eukaryota</taxon>
        <taxon>Fungi</taxon>
        <taxon>Dikarya</taxon>
        <taxon>Ascomycota</taxon>
        <taxon>Pezizomycotina</taxon>
        <taxon>Dothideomycetes</taxon>
        <taxon>Dothideomycetes incertae sedis</taxon>
        <taxon>Botryosphaeriales</taxon>
        <taxon>Aplosporellaceae</taxon>
        <taxon>Aplosporella</taxon>
    </lineage>
</organism>
<keyword evidence="1 2" id="KW-0694">RNA-binding</keyword>
<dbReference type="InterPro" id="IPR000504">
    <property type="entry name" value="RRM_dom"/>
</dbReference>
<name>A0A6A6BFI3_9PEZI</name>
<dbReference type="EMBL" id="ML995486">
    <property type="protein sequence ID" value="KAF2141677.1"/>
    <property type="molecule type" value="Genomic_DNA"/>
</dbReference>
<feature type="domain" description="RRM" evidence="3">
    <location>
        <begin position="224"/>
        <end position="294"/>
    </location>
</feature>
<dbReference type="SMART" id="SM00360">
    <property type="entry name" value="RRM"/>
    <property type="match status" value="1"/>
</dbReference>
<evidence type="ECO:0000313" key="4">
    <source>
        <dbReference type="EMBL" id="KAF2141677.1"/>
    </source>
</evidence>
<proteinExistence type="predicted"/>
<protein>
    <recommendedName>
        <fullName evidence="3">RRM domain-containing protein</fullName>
    </recommendedName>
</protein>
<dbReference type="RefSeq" id="XP_033397389.1">
    <property type="nucleotide sequence ID" value="XM_033539029.1"/>
</dbReference>
<dbReference type="GeneID" id="54296525"/>
<evidence type="ECO:0000313" key="5">
    <source>
        <dbReference type="Proteomes" id="UP000799438"/>
    </source>
</evidence>
<evidence type="ECO:0000259" key="3">
    <source>
        <dbReference type="PROSITE" id="PS50102"/>
    </source>
</evidence>
<evidence type="ECO:0000256" key="2">
    <source>
        <dbReference type="PROSITE-ProRule" id="PRU00176"/>
    </source>
</evidence>
<evidence type="ECO:0000256" key="1">
    <source>
        <dbReference type="ARBA" id="ARBA00022884"/>
    </source>
</evidence>
<dbReference type="OrthoDB" id="1049195at2759"/>
<dbReference type="SUPFAM" id="SSF54928">
    <property type="entry name" value="RNA-binding domain, RBD"/>
    <property type="match status" value="1"/>
</dbReference>
<dbReference type="Gene3D" id="3.30.70.330">
    <property type="match status" value="1"/>
</dbReference>
<sequence>MRPGFSHPGALRAREKNFFIISGVCNFRFQHNCDVPLTTAQLPFNYTWRALKDLVRNYTINQPGWTEMDEGSYGTEGRKGYFSVKTDEDAANFPEFRDSGRRLLVHHWDASQTQPVLLRCNCSAVFPAATRHSDRESQVTAQFVNSALYQSEHMPVPPGFATMSQSYPAMTAATSGPMPMMHAQPSHMVHQPAYYLQHPPATPVYSQAGIPVNVRNGAVRTEARGIHIRGLKYTVTEAELKQLLAESGNPLRIELKKGSATVRFGSSVEADRAIEGLNGFEYKGMELSVRYDVDRTPVSEPVIVNGGPHRVSRRHQNNVIVKD</sequence>
<dbReference type="Proteomes" id="UP000799438">
    <property type="component" value="Unassembled WGS sequence"/>
</dbReference>
<reference evidence="4" key="1">
    <citation type="journal article" date="2020" name="Stud. Mycol.">
        <title>101 Dothideomycetes genomes: a test case for predicting lifestyles and emergence of pathogens.</title>
        <authorList>
            <person name="Haridas S."/>
            <person name="Albert R."/>
            <person name="Binder M."/>
            <person name="Bloem J."/>
            <person name="Labutti K."/>
            <person name="Salamov A."/>
            <person name="Andreopoulos B."/>
            <person name="Baker S."/>
            <person name="Barry K."/>
            <person name="Bills G."/>
            <person name="Bluhm B."/>
            <person name="Cannon C."/>
            <person name="Castanera R."/>
            <person name="Culley D."/>
            <person name="Daum C."/>
            <person name="Ezra D."/>
            <person name="Gonzalez J."/>
            <person name="Henrissat B."/>
            <person name="Kuo A."/>
            <person name="Liang C."/>
            <person name="Lipzen A."/>
            <person name="Lutzoni F."/>
            <person name="Magnuson J."/>
            <person name="Mondo S."/>
            <person name="Nolan M."/>
            <person name="Ohm R."/>
            <person name="Pangilinan J."/>
            <person name="Park H.-J."/>
            <person name="Ramirez L."/>
            <person name="Alfaro M."/>
            <person name="Sun H."/>
            <person name="Tritt A."/>
            <person name="Yoshinaga Y."/>
            <person name="Zwiers L.-H."/>
            <person name="Turgeon B."/>
            <person name="Goodwin S."/>
            <person name="Spatafora J."/>
            <person name="Crous P."/>
            <person name="Grigoriev I."/>
        </authorList>
    </citation>
    <scope>NUCLEOTIDE SEQUENCE</scope>
    <source>
        <strain evidence="4">CBS 121167</strain>
    </source>
</reference>
<dbReference type="InterPro" id="IPR050374">
    <property type="entry name" value="RRT5_SRSF_SR"/>
</dbReference>
<dbReference type="GO" id="GO:0005737">
    <property type="term" value="C:cytoplasm"/>
    <property type="evidence" value="ECO:0007669"/>
    <property type="project" value="TreeGrafter"/>
</dbReference>
<dbReference type="PROSITE" id="PS50102">
    <property type="entry name" value="RRM"/>
    <property type="match status" value="1"/>
</dbReference>
<dbReference type="GO" id="GO:0005634">
    <property type="term" value="C:nucleus"/>
    <property type="evidence" value="ECO:0007669"/>
    <property type="project" value="TreeGrafter"/>
</dbReference>